<dbReference type="Proteomes" id="UP000765509">
    <property type="component" value="Unassembled WGS sequence"/>
</dbReference>
<reference evidence="2" key="1">
    <citation type="submission" date="2021-03" db="EMBL/GenBank/DDBJ databases">
        <title>Draft genome sequence of rust myrtle Austropuccinia psidii MF-1, a brazilian biotype.</title>
        <authorList>
            <person name="Quecine M.C."/>
            <person name="Pachon D.M.R."/>
            <person name="Bonatelli M.L."/>
            <person name="Correr F.H."/>
            <person name="Franceschini L.M."/>
            <person name="Leite T.F."/>
            <person name="Margarido G.R.A."/>
            <person name="Almeida C.A."/>
            <person name="Ferrarezi J.A."/>
            <person name="Labate C.A."/>
        </authorList>
    </citation>
    <scope>NUCLEOTIDE SEQUENCE</scope>
    <source>
        <strain evidence="2">MF-1</strain>
    </source>
</reference>
<name>A0A9Q3IXB7_9BASI</name>
<dbReference type="EMBL" id="AVOT02057595">
    <property type="protein sequence ID" value="MBW0551666.1"/>
    <property type="molecule type" value="Genomic_DNA"/>
</dbReference>
<sequence>MEVARWTNVGGLIPIGGRPIYYSSEVPISRINTEVEVVLNSAGHQSSTSPSQPPAKRFQSQIIPSTPRNFKPVLSTITPLSPRSALDSTVRPSPMVNSQQLQPVASSSRQREDHSPFPFPATKVYQQREGWPIWVNREDPNMESEGQVF</sequence>
<evidence type="ECO:0000313" key="2">
    <source>
        <dbReference type="EMBL" id="MBW0551666.1"/>
    </source>
</evidence>
<feature type="region of interest" description="Disordered" evidence="1">
    <location>
        <begin position="80"/>
        <end position="121"/>
    </location>
</feature>
<feature type="compositionally biased region" description="Polar residues" evidence="1">
    <location>
        <begin position="80"/>
        <end position="108"/>
    </location>
</feature>
<dbReference type="AlphaFoldDB" id="A0A9Q3IXB7"/>
<protein>
    <submittedName>
        <fullName evidence="2">Uncharacterized protein</fullName>
    </submittedName>
</protein>
<gene>
    <name evidence="2" type="ORF">O181_091381</name>
</gene>
<proteinExistence type="predicted"/>
<comment type="caution">
    <text evidence="2">The sequence shown here is derived from an EMBL/GenBank/DDBJ whole genome shotgun (WGS) entry which is preliminary data.</text>
</comment>
<evidence type="ECO:0000313" key="3">
    <source>
        <dbReference type="Proteomes" id="UP000765509"/>
    </source>
</evidence>
<evidence type="ECO:0000256" key="1">
    <source>
        <dbReference type="SAM" id="MobiDB-lite"/>
    </source>
</evidence>
<accession>A0A9Q3IXB7</accession>
<keyword evidence="3" id="KW-1185">Reference proteome</keyword>
<organism evidence="2 3">
    <name type="scientific">Austropuccinia psidii MF-1</name>
    <dbReference type="NCBI Taxonomy" id="1389203"/>
    <lineage>
        <taxon>Eukaryota</taxon>
        <taxon>Fungi</taxon>
        <taxon>Dikarya</taxon>
        <taxon>Basidiomycota</taxon>
        <taxon>Pucciniomycotina</taxon>
        <taxon>Pucciniomycetes</taxon>
        <taxon>Pucciniales</taxon>
        <taxon>Sphaerophragmiaceae</taxon>
        <taxon>Austropuccinia</taxon>
    </lineage>
</organism>